<dbReference type="SMART" id="SM00651">
    <property type="entry name" value="Sm"/>
    <property type="match status" value="1"/>
</dbReference>
<dbReference type="Proteomes" id="UP000052978">
    <property type="component" value="Unassembled WGS sequence"/>
</dbReference>
<evidence type="ECO:0000256" key="3">
    <source>
        <dbReference type="ARBA" id="ARBA00022037"/>
    </source>
</evidence>
<dbReference type="GO" id="GO:0005682">
    <property type="term" value="C:U5 snRNP"/>
    <property type="evidence" value="ECO:0007669"/>
    <property type="project" value="UniProtKB-UniRule"/>
</dbReference>
<comment type="similarity">
    <text evidence="2 13">Belongs to the snRNP Sm proteins family.</text>
</comment>
<comment type="subcellular location">
    <subcellularLocation>
        <location evidence="13">Cytoplasm</location>
        <location evidence="13">Cytosol</location>
    </subcellularLocation>
    <subcellularLocation>
        <location evidence="1 13">Nucleus</location>
    </subcellularLocation>
    <text evidence="13">SMN-mediated assembly into core snRNPs occurs in the cytosol before SMN-mediated transport to the nucleus to be included in spliceosomes.</text>
</comment>
<comment type="function">
    <text evidence="12 13">Plays a role in pre-mRNA splicing as a core component of the spliceosomal U1, U2, U4 and U5 small nuclear ribonucleoproteins (snRNPs), the building blocks of the spliceosome. Component of both the pre-catalytic spliceosome B complex and activated spliceosome C complexes. As a component of the minor spliceosome, involved in the splicing of U12-type introns in pre-mRNAs. As part of the U7 snRNP it is involved in histone 3'-end processing.</text>
</comment>
<keyword evidence="7 13" id="KW-0694">RNA-binding</keyword>
<keyword evidence="4" id="KW-0963">Cytoplasm</keyword>
<dbReference type="CDD" id="cd01718">
    <property type="entry name" value="Sm_E"/>
    <property type="match status" value="1"/>
</dbReference>
<dbReference type="PANTHER" id="PTHR11193">
    <property type="entry name" value="SMALL NUCLEAR RIBONUCLEOPROTEIN E"/>
    <property type="match status" value="1"/>
</dbReference>
<evidence type="ECO:0000256" key="9">
    <source>
        <dbReference type="ARBA" id="ARBA00023242"/>
    </source>
</evidence>
<evidence type="ECO:0000256" key="10">
    <source>
        <dbReference type="ARBA" id="ARBA00023274"/>
    </source>
</evidence>
<evidence type="ECO:0000313" key="16">
    <source>
        <dbReference type="Proteomes" id="UP000052978"/>
    </source>
</evidence>
<dbReference type="GO" id="GO:0005829">
    <property type="term" value="C:cytosol"/>
    <property type="evidence" value="ECO:0007669"/>
    <property type="project" value="UniProtKB-SubCell"/>
</dbReference>
<dbReference type="FunFam" id="2.30.30.100:FF:000059">
    <property type="entry name" value="Small nuclear ribonucleoprotein E"/>
    <property type="match status" value="1"/>
</dbReference>
<dbReference type="GO" id="GO:0005686">
    <property type="term" value="C:U2 snRNP"/>
    <property type="evidence" value="ECO:0007669"/>
    <property type="project" value="UniProtKB-UniRule"/>
</dbReference>
<organism evidence="15 16">
    <name type="scientific">Myotis brandtii</name>
    <name type="common">Brandt's bat</name>
    <dbReference type="NCBI Taxonomy" id="109478"/>
    <lineage>
        <taxon>Eukaryota</taxon>
        <taxon>Metazoa</taxon>
        <taxon>Chordata</taxon>
        <taxon>Craniata</taxon>
        <taxon>Vertebrata</taxon>
        <taxon>Euteleostomi</taxon>
        <taxon>Mammalia</taxon>
        <taxon>Eutheria</taxon>
        <taxon>Laurasiatheria</taxon>
        <taxon>Chiroptera</taxon>
        <taxon>Yangochiroptera</taxon>
        <taxon>Vespertilionidae</taxon>
        <taxon>Myotis</taxon>
    </lineage>
</organism>
<evidence type="ECO:0000256" key="2">
    <source>
        <dbReference type="ARBA" id="ARBA00006850"/>
    </source>
</evidence>
<dbReference type="InterPro" id="IPR047575">
    <property type="entry name" value="Sm"/>
</dbReference>
<feature type="domain" description="Sm" evidence="14">
    <location>
        <begin position="19"/>
        <end position="93"/>
    </location>
</feature>
<dbReference type="PROSITE" id="PS52002">
    <property type="entry name" value="SM"/>
    <property type="match status" value="1"/>
</dbReference>
<protein>
    <recommendedName>
        <fullName evidence="3 13">Small nuclear ribonucleoprotein E</fullName>
        <shortName evidence="13">snRNP-E</shortName>
    </recommendedName>
    <alternativeName>
        <fullName evidence="11 13">Sm protein E</fullName>
    </alternativeName>
</protein>
<evidence type="ECO:0000256" key="4">
    <source>
        <dbReference type="ARBA" id="ARBA00022490"/>
    </source>
</evidence>
<dbReference type="GO" id="GO:0005681">
    <property type="term" value="C:spliceosomal complex"/>
    <property type="evidence" value="ECO:0007669"/>
    <property type="project" value="UniProtKB-KW"/>
</dbReference>
<keyword evidence="8 13" id="KW-0508">mRNA splicing</keyword>
<dbReference type="GO" id="GO:0046540">
    <property type="term" value="C:U4/U6 x U5 tri-snRNP complex"/>
    <property type="evidence" value="ECO:0007669"/>
    <property type="project" value="UniProtKB-UniRule"/>
</dbReference>
<proteinExistence type="inferred from homology"/>
<sequence length="93" mass="10709">MAYRGQGQKVQKVMVQPIVSYAGCQDRERSRIQVWLYEQVNMQIEGCIIGFDEYMNLVLDDAEEIHSKTKSRKQLGRIMLKGDNITLLQSVST</sequence>
<dbReference type="GO" id="GO:0005687">
    <property type="term" value="C:U4 snRNP"/>
    <property type="evidence" value="ECO:0007669"/>
    <property type="project" value="UniProtKB-UniRule"/>
</dbReference>
<keyword evidence="9 13" id="KW-0539">Nucleus</keyword>
<evidence type="ECO:0000256" key="1">
    <source>
        <dbReference type="ARBA" id="ARBA00004123"/>
    </source>
</evidence>
<evidence type="ECO:0000256" key="12">
    <source>
        <dbReference type="ARBA" id="ARBA00045276"/>
    </source>
</evidence>
<dbReference type="AlphaFoldDB" id="S7Q3A7"/>
<dbReference type="Gene3D" id="2.30.30.100">
    <property type="match status" value="1"/>
</dbReference>
<evidence type="ECO:0000256" key="6">
    <source>
        <dbReference type="ARBA" id="ARBA00022728"/>
    </source>
</evidence>
<dbReference type="InterPro" id="IPR027078">
    <property type="entry name" value="snRNP-E"/>
</dbReference>
<reference evidence="15 16" key="1">
    <citation type="journal article" date="2013" name="Nat. Commun.">
        <title>Genome analysis reveals insights into physiology and longevity of the Brandt's bat Myotis brandtii.</title>
        <authorList>
            <person name="Seim I."/>
            <person name="Fang X."/>
            <person name="Xiong Z."/>
            <person name="Lobanov A.V."/>
            <person name="Huang Z."/>
            <person name="Ma S."/>
            <person name="Feng Y."/>
            <person name="Turanov A.A."/>
            <person name="Zhu Y."/>
            <person name="Lenz T.L."/>
            <person name="Gerashchenko M.V."/>
            <person name="Fan D."/>
            <person name="Hee Yim S."/>
            <person name="Yao X."/>
            <person name="Jordan D."/>
            <person name="Xiong Y."/>
            <person name="Ma Y."/>
            <person name="Lyapunov A.N."/>
            <person name="Chen G."/>
            <person name="Kulakova O.I."/>
            <person name="Sun Y."/>
            <person name="Lee S.G."/>
            <person name="Bronson R.T."/>
            <person name="Moskalev A.A."/>
            <person name="Sunyaev S.R."/>
            <person name="Zhang G."/>
            <person name="Krogh A."/>
            <person name="Wang J."/>
            <person name="Gladyshev V.N."/>
        </authorList>
    </citation>
    <scope>NUCLEOTIDE SEQUENCE [LARGE SCALE GENOMIC DNA]</scope>
</reference>
<evidence type="ECO:0000313" key="15">
    <source>
        <dbReference type="EMBL" id="EPQ15362.1"/>
    </source>
</evidence>
<keyword evidence="10 13" id="KW-0687">Ribonucleoprotein</keyword>
<dbReference type="InterPro" id="IPR010920">
    <property type="entry name" value="LSM_dom_sf"/>
</dbReference>
<dbReference type="GO" id="GO:0005685">
    <property type="term" value="C:U1 snRNP"/>
    <property type="evidence" value="ECO:0007669"/>
    <property type="project" value="UniProtKB-UniRule"/>
</dbReference>
<evidence type="ECO:0000256" key="7">
    <source>
        <dbReference type="ARBA" id="ARBA00022884"/>
    </source>
</evidence>
<keyword evidence="6 13" id="KW-0747">Spliceosome</keyword>
<keyword evidence="5 13" id="KW-0507">mRNA processing</keyword>
<evidence type="ECO:0000256" key="5">
    <source>
        <dbReference type="ARBA" id="ARBA00022664"/>
    </source>
</evidence>
<dbReference type="GO" id="GO:0000387">
    <property type="term" value="P:spliceosomal snRNP assembly"/>
    <property type="evidence" value="ECO:0007669"/>
    <property type="project" value="UniProtKB-UniRule"/>
</dbReference>
<dbReference type="InterPro" id="IPR001163">
    <property type="entry name" value="Sm_dom_euk/arc"/>
</dbReference>
<gene>
    <name evidence="15" type="ORF">D623_10005996</name>
</gene>
<dbReference type="Pfam" id="PF01423">
    <property type="entry name" value="LSM"/>
    <property type="match status" value="1"/>
</dbReference>
<keyword evidence="16" id="KW-1185">Reference proteome</keyword>
<dbReference type="SUPFAM" id="SSF50182">
    <property type="entry name" value="Sm-like ribonucleoproteins"/>
    <property type="match status" value="1"/>
</dbReference>
<evidence type="ECO:0000256" key="8">
    <source>
        <dbReference type="ARBA" id="ARBA00023187"/>
    </source>
</evidence>
<name>S7Q3A7_MYOBR</name>
<dbReference type="EMBL" id="KE164133">
    <property type="protein sequence ID" value="EPQ15362.1"/>
    <property type="molecule type" value="Genomic_DNA"/>
</dbReference>
<evidence type="ECO:0000256" key="11">
    <source>
        <dbReference type="ARBA" id="ARBA00030143"/>
    </source>
</evidence>
<accession>S7Q3A7</accession>
<evidence type="ECO:0000259" key="14">
    <source>
        <dbReference type="PROSITE" id="PS52002"/>
    </source>
</evidence>
<evidence type="ECO:0000256" key="13">
    <source>
        <dbReference type="RuleBase" id="RU365053"/>
    </source>
</evidence>
<dbReference type="GO" id="GO:0003723">
    <property type="term" value="F:RNA binding"/>
    <property type="evidence" value="ECO:0007669"/>
    <property type="project" value="UniProtKB-KW"/>
</dbReference>